<dbReference type="InterPro" id="IPR016181">
    <property type="entry name" value="Acyl_CoA_acyltransferase"/>
</dbReference>
<evidence type="ECO:0000259" key="1">
    <source>
        <dbReference type="PROSITE" id="PS51186"/>
    </source>
</evidence>
<dbReference type="Gene3D" id="3.40.630.30">
    <property type="match status" value="1"/>
</dbReference>
<dbReference type="Proteomes" id="UP000616724">
    <property type="component" value="Unassembled WGS sequence"/>
</dbReference>
<evidence type="ECO:0000313" key="3">
    <source>
        <dbReference type="Proteomes" id="UP000616724"/>
    </source>
</evidence>
<dbReference type="EMBL" id="BOOH01000071">
    <property type="protein sequence ID" value="GIH81234.1"/>
    <property type="molecule type" value="Genomic_DNA"/>
</dbReference>
<dbReference type="SUPFAM" id="SSF55729">
    <property type="entry name" value="Acyl-CoA N-acyltransferases (Nat)"/>
    <property type="match status" value="1"/>
</dbReference>
<dbReference type="PROSITE" id="PS51186">
    <property type="entry name" value="GNAT"/>
    <property type="match status" value="1"/>
</dbReference>
<dbReference type="GO" id="GO:0016747">
    <property type="term" value="F:acyltransferase activity, transferring groups other than amino-acyl groups"/>
    <property type="evidence" value="ECO:0007669"/>
    <property type="project" value="InterPro"/>
</dbReference>
<evidence type="ECO:0000313" key="2">
    <source>
        <dbReference type="EMBL" id="GIH81234.1"/>
    </source>
</evidence>
<proteinExistence type="predicted"/>
<dbReference type="AlphaFoldDB" id="A0A8J3RXC6"/>
<organism evidence="2 3">
    <name type="scientific">Planobispora longispora</name>
    <dbReference type="NCBI Taxonomy" id="28887"/>
    <lineage>
        <taxon>Bacteria</taxon>
        <taxon>Bacillati</taxon>
        <taxon>Actinomycetota</taxon>
        <taxon>Actinomycetes</taxon>
        <taxon>Streptosporangiales</taxon>
        <taxon>Streptosporangiaceae</taxon>
        <taxon>Planobispora</taxon>
    </lineage>
</organism>
<protein>
    <submittedName>
        <fullName evidence="2">Ribosomal-protein-alanine N-acetyltransferase</fullName>
    </submittedName>
</protein>
<keyword evidence="3" id="KW-1185">Reference proteome</keyword>
<accession>A0A8J3RXC6</accession>
<gene>
    <name evidence="2" type="ORF">Plo01_76630</name>
</gene>
<dbReference type="Pfam" id="PF00583">
    <property type="entry name" value="Acetyltransf_1"/>
    <property type="match status" value="1"/>
</dbReference>
<reference evidence="2 3" key="1">
    <citation type="submission" date="2021-01" db="EMBL/GenBank/DDBJ databases">
        <title>Whole genome shotgun sequence of Planobispora longispora NBRC 13918.</title>
        <authorList>
            <person name="Komaki H."/>
            <person name="Tamura T."/>
        </authorList>
    </citation>
    <scope>NUCLEOTIDE SEQUENCE [LARGE SCALE GENOMIC DNA]</scope>
    <source>
        <strain evidence="2 3">NBRC 13918</strain>
    </source>
</reference>
<sequence>MHPAHFTSGMDKHAVVITRVAETQWHAVEDDLTVGRGYTSRRPDGRLFLSIDAWRGAAFEQLADAMLADLPKPLYTVVDEADLDLASQWERAGFTTRRREWEYLVPTDPRVTGLGSAPPPAGVTIVAVGRAEKGPLLTLDRVIRDEVEASVGWQEMPAEVLPRPDGLTVTDPSEYAVAVHADEYVGLLRVVTVPRRPRCKRIGLIAIRSDRRRRGIARALLAHVLGALHGCGIETAPADVNESNGAAVALFEGVGARRASSNLELVLR</sequence>
<feature type="domain" description="N-acetyltransferase" evidence="1">
    <location>
        <begin position="141"/>
        <end position="268"/>
    </location>
</feature>
<name>A0A8J3RXC6_9ACTN</name>
<dbReference type="InterPro" id="IPR000182">
    <property type="entry name" value="GNAT_dom"/>
</dbReference>
<comment type="caution">
    <text evidence="2">The sequence shown here is derived from an EMBL/GenBank/DDBJ whole genome shotgun (WGS) entry which is preliminary data.</text>
</comment>
<dbReference type="CDD" id="cd04301">
    <property type="entry name" value="NAT_SF"/>
    <property type="match status" value="1"/>
</dbReference>